<name>A0A7J8XIL4_GOSAI</name>
<organism evidence="1 2">
    <name type="scientific">Gossypium aridum</name>
    <name type="common">American cotton</name>
    <name type="synonym">Erioxylum aridum</name>
    <dbReference type="NCBI Taxonomy" id="34290"/>
    <lineage>
        <taxon>Eukaryota</taxon>
        <taxon>Viridiplantae</taxon>
        <taxon>Streptophyta</taxon>
        <taxon>Embryophyta</taxon>
        <taxon>Tracheophyta</taxon>
        <taxon>Spermatophyta</taxon>
        <taxon>Magnoliopsida</taxon>
        <taxon>eudicotyledons</taxon>
        <taxon>Gunneridae</taxon>
        <taxon>Pentapetalae</taxon>
        <taxon>rosids</taxon>
        <taxon>malvids</taxon>
        <taxon>Malvales</taxon>
        <taxon>Malvaceae</taxon>
        <taxon>Malvoideae</taxon>
        <taxon>Gossypium</taxon>
    </lineage>
</organism>
<proteinExistence type="predicted"/>
<protein>
    <submittedName>
        <fullName evidence="1">Uncharacterized protein</fullName>
    </submittedName>
</protein>
<evidence type="ECO:0000313" key="1">
    <source>
        <dbReference type="EMBL" id="MBA0686744.1"/>
    </source>
</evidence>
<comment type="caution">
    <text evidence="1">The sequence shown here is derived from an EMBL/GenBank/DDBJ whole genome shotgun (WGS) entry which is preliminary data.</text>
</comment>
<dbReference type="Proteomes" id="UP000593577">
    <property type="component" value="Unassembled WGS sequence"/>
</dbReference>
<dbReference type="AlphaFoldDB" id="A0A7J8XIL4"/>
<accession>A0A7J8XIL4</accession>
<keyword evidence="2" id="KW-1185">Reference proteome</keyword>
<sequence length="67" mass="7651">MGLMSKGMEGFCPVQLTLGSKEVVLGWNNFLRALPRRVSMMILSHNLLNNHSLKWFAQHNLLLQCLL</sequence>
<dbReference type="EMBL" id="JABFAA010000007">
    <property type="protein sequence ID" value="MBA0686744.1"/>
    <property type="molecule type" value="Genomic_DNA"/>
</dbReference>
<evidence type="ECO:0000313" key="2">
    <source>
        <dbReference type="Proteomes" id="UP000593577"/>
    </source>
</evidence>
<reference evidence="1 2" key="1">
    <citation type="journal article" date="2019" name="Genome Biol. Evol.">
        <title>Insights into the evolution of the New World diploid cottons (Gossypium, subgenus Houzingenia) based on genome sequencing.</title>
        <authorList>
            <person name="Grover C.E."/>
            <person name="Arick M.A. 2nd"/>
            <person name="Thrash A."/>
            <person name="Conover J.L."/>
            <person name="Sanders W.S."/>
            <person name="Peterson D.G."/>
            <person name="Frelichowski J.E."/>
            <person name="Scheffler J.A."/>
            <person name="Scheffler B.E."/>
            <person name="Wendel J.F."/>
        </authorList>
    </citation>
    <scope>NUCLEOTIDE SEQUENCE [LARGE SCALE GENOMIC DNA]</scope>
    <source>
        <strain evidence="1">185</strain>
        <tissue evidence="1">Leaf</tissue>
    </source>
</reference>
<gene>
    <name evidence="1" type="ORF">Goari_014330</name>
</gene>